<reference evidence="1" key="1">
    <citation type="submission" date="2019-02" db="EMBL/GenBank/DDBJ databases">
        <title>A novel Candidatus Liberibacter species associated with the New Zealand native fuchsia psyllid, Ctenarytaina fuchsiae.</title>
        <authorList>
            <person name="Thompson S.M."/>
            <person name="Jorgensen N."/>
            <person name="David C."/>
            <person name="Bulman S.R."/>
            <person name="Smith G.R."/>
        </authorList>
    </citation>
    <scope>NUCLEOTIDE SEQUENCE</scope>
    <source>
        <strain evidence="1">Oxford</strain>
    </source>
</reference>
<accession>A0A937ARY4</accession>
<dbReference type="AlphaFoldDB" id="A0A937ARY4"/>
<organism evidence="1 2">
    <name type="scientific">Candidatus Liberibacter ctenarytainae</name>
    <dbReference type="NCBI Taxonomy" id="2020335"/>
    <lineage>
        <taxon>Bacteria</taxon>
        <taxon>Pseudomonadati</taxon>
        <taxon>Pseudomonadota</taxon>
        <taxon>Alphaproteobacteria</taxon>
        <taxon>Hyphomicrobiales</taxon>
        <taxon>Rhizobiaceae</taxon>
        <taxon>Liberibacter</taxon>
    </lineage>
</organism>
<dbReference type="EMBL" id="SEOL01000003">
    <property type="protein sequence ID" value="MBL0848945.1"/>
    <property type="molecule type" value="Genomic_DNA"/>
</dbReference>
<protein>
    <submittedName>
        <fullName evidence="1">Uncharacterized protein</fullName>
    </submittedName>
</protein>
<evidence type="ECO:0000313" key="2">
    <source>
        <dbReference type="Proteomes" id="UP000736856"/>
    </source>
</evidence>
<comment type="caution">
    <text evidence="1">The sequence shown here is derived from an EMBL/GenBank/DDBJ whole genome shotgun (WGS) entry which is preliminary data.</text>
</comment>
<sequence length="84" mass="9949">MFKVGVHKRIPMKAIQTPFIQKSLIFDGDERAMTPSHRLPARVYHVLKANQNVKMTLQEVKWILSRFTCEMRYFQWDKTDCCGC</sequence>
<dbReference type="Proteomes" id="UP000736856">
    <property type="component" value="Unassembled WGS sequence"/>
</dbReference>
<gene>
    <name evidence="1" type="ORF">EU981_02460</name>
</gene>
<proteinExistence type="predicted"/>
<name>A0A937ARY4_9HYPH</name>
<evidence type="ECO:0000313" key="1">
    <source>
        <dbReference type="EMBL" id="MBL0848945.1"/>
    </source>
</evidence>